<reference evidence="3" key="1">
    <citation type="submission" date="2022-09" db="EMBL/GenBank/DDBJ databases">
        <title>Fusarium specimens isolated from Avocado Roots.</title>
        <authorList>
            <person name="Stajich J."/>
            <person name="Roper C."/>
            <person name="Heimlech-Rivalta G."/>
        </authorList>
    </citation>
    <scope>NUCLEOTIDE SEQUENCE</scope>
    <source>
        <strain evidence="3">CF00136</strain>
    </source>
</reference>
<feature type="compositionally biased region" description="Polar residues" evidence="1">
    <location>
        <begin position="115"/>
        <end position="146"/>
    </location>
</feature>
<gene>
    <name evidence="3" type="ORF">NW762_012155</name>
</gene>
<proteinExistence type="predicted"/>
<organism evidence="3 4">
    <name type="scientific">Fusarium torreyae</name>
    <dbReference type="NCBI Taxonomy" id="1237075"/>
    <lineage>
        <taxon>Eukaryota</taxon>
        <taxon>Fungi</taxon>
        <taxon>Dikarya</taxon>
        <taxon>Ascomycota</taxon>
        <taxon>Pezizomycotina</taxon>
        <taxon>Sordariomycetes</taxon>
        <taxon>Hypocreomycetidae</taxon>
        <taxon>Hypocreales</taxon>
        <taxon>Nectriaceae</taxon>
        <taxon>Fusarium</taxon>
    </lineage>
</organism>
<comment type="caution">
    <text evidence="3">The sequence shown here is derived from an EMBL/GenBank/DDBJ whole genome shotgun (WGS) entry which is preliminary data.</text>
</comment>
<keyword evidence="2" id="KW-0732">Signal</keyword>
<protein>
    <recommendedName>
        <fullName evidence="5">Extracellular membrane protein CFEM domain-containing protein</fullName>
    </recommendedName>
</protein>
<accession>A0A9W8VBM7</accession>
<feature type="chain" id="PRO_5040945159" description="Extracellular membrane protein CFEM domain-containing protein" evidence="2">
    <location>
        <begin position="19"/>
        <end position="181"/>
    </location>
</feature>
<keyword evidence="4" id="KW-1185">Reference proteome</keyword>
<evidence type="ECO:0000256" key="1">
    <source>
        <dbReference type="SAM" id="MobiDB-lite"/>
    </source>
</evidence>
<feature type="signal peptide" evidence="2">
    <location>
        <begin position="1"/>
        <end position="18"/>
    </location>
</feature>
<dbReference type="AlphaFoldDB" id="A0A9W8VBM7"/>
<dbReference type="EMBL" id="JAOQAZ010000032">
    <property type="protein sequence ID" value="KAJ4249812.1"/>
    <property type="molecule type" value="Genomic_DNA"/>
</dbReference>
<evidence type="ECO:0000313" key="4">
    <source>
        <dbReference type="Proteomes" id="UP001152049"/>
    </source>
</evidence>
<feature type="region of interest" description="Disordered" evidence="1">
    <location>
        <begin position="107"/>
        <end position="164"/>
    </location>
</feature>
<evidence type="ECO:0000313" key="3">
    <source>
        <dbReference type="EMBL" id="KAJ4249812.1"/>
    </source>
</evidence>
<dbReference type="Proteomes" id="UP001152049">
    <property type="component" value="Unassembled WGS sequence"/>
</dbReference>
<sequence length="181" mass="18633">MTFRTVPIFLVLTGAAWAKSPELNVRDSGKCPDNWGMDGSGDEAICCFGTAKTTNNDGEKSGFCCVQNIFDLNKNNNDCSTAIDITESDYTSLVAAASKSVMAEASGLTYEESDSPATNTAEPTDSDSTGAAETTSATQGSTSSESRQADETDTENVGPIVTGSPMAKFGGAVAAAVLLAL</sequence>
<name>A0A9W8VBM7_9HYPO</name>
<evidence type="ECO:0008006" key="5">
    <source>
        <dbReference type="Google" id="ProtNLM"/>
    </source>
</evidence>
<evidence type="ECO:0000256" key="2">
    <source>
        <dbReference type="SAM" id="SignalP"/>
    </source>
</evidence>